<feature type="region of interest" description="Disordered" evidence="2">
    <location>
        <begin position="1"/>
        <end position="26"/>
    </location>
</feature>
<evidence type="ECO:0000256" key="2">
    <source>
        <dbReference type="SAM" id="MobiDB-lite"/>
    </source>
</evidence>
<sequence>SNWKPRNPRRPKWVIQKSDGESSHKKARLNEDYSKWDAETLTKSLQRGGLGDVAKLFRENNLAGDTLKQIEEFIETVKTRRLPLKGQKVFNDPIHGLIELHPLCVKIIDTPEFQRLRFLKQLGTAYFVYPGAAHNRFEHSLGVCHLAGRLVRAIKSRQPDLSITDKDVLCVEIAGLCHDLGHGPFSHLFDREFIPKVLKETWEHEQASIALLDYMIKKRNLDPEFEKYDITKTDITFIKEQIRPELKEKYDDGKFKGRPDKPFLYEIVANKRNGIDVDKWDYFARDCYMLGIQNNFDHNRCIHFARVLDAKGDSDKMEKQICTREKEAGHLYDMFYTRYMLYRRAYKHKTVSSIDFIEEKKMSEAIGDMEAYSKMTDQVIFMILNMNDDNLPKSRSPDGTVDMVDLSEKKKKLAKSKEILNNVMSRNFTYKYTMHEVSERDIKEKEEDIEMAVKEEIEKKNPDHQKFDATGIKVQIVKLDYGQKEKNPMNKLMFYSKTDHDTAVQIKKEKVSSFLPKVFQERQIRLYCKGDVSDDLKKAAGVALNQWCKDKGYISTEQRSDDKIKSGTLLGKRTI</sequence>
<dbReference type="Pfam" id="PF01966">
    <property type="entry name" value="HD"/>
    <property type="match status" value="1"/>
</dbReference>
<dbReference type="SUPFAM" id="SSF109604">
    <property type="entry name" value="HD-domain/PDEase-like"/>
    <property type="match status" value="1"/>
</dbReference>
<accession>A0ABY7ERH3</accession>
<dbReference type="Gene3D" id="3.30.70.2760">
    <property type="match status" value="1"/>
</dbReference>
<name>A0ABY7ERH3_MYAAR</name>
<dbReference type="Gene3D" id="1.10.3210.10">
    <property type="entry name" value="Hypothetical protein af1432"/>
    <property type="match status" value="1"/>
</dbReference>
<dbReference type="InterPro" id="IPR050135">
    <property type="entry name" value="dGTPase-like"/>
</dbReference>
<keyword evidence="5" id="KW-1185">Reference proteome</keyword>
<evidence type="ECO:0000256" key="1">
    <source>
        <dbReference type="ARBA" id="ARBA00005776"/>
    </source>
</evidence>
<comment type="similarity">
    <text evidence="1">Belongs to the SAMHD1 family.</text>
</comment>
<dbReference type="PROSITE" id="PS51831">
    <property type="entry name" value="HD"/>
    <property type="match status" value="1"/>
</dbReference>
<protein>
    <submittedName>
        <fullName evidence="4">SAMH1-like protein</fullName>
    </submittedName>
</protein>
<dbReference type="InterPro" id="IPR006674">
    <property type="entry name" value="HD_domain"/>
</dbReference>
<dbReference type="PANTHER" id="PTHR11373">
    <property type="entry name" value="DEOXYNUCLEOSIDE TRIPHOSPHATE TRIPHOSPHOHYDROLASE"/>
    <property type="match status" value="1"/>
</dbReference>
<proteinExistence type="inferred from homology"/>
<feature type="compositionally biased region" description="Basic residues" evidence="2">
    <location>
        <begin position="1"/>
        <end position="12"/>
    </location>
</feature>
<feature type="domain" description="HD" evidence="3">
    <location>
        <begin position="136"/>
        <end position="283"/>
    </location>
</feature>
<dbReference type="Proteomes" id="UP001164746">
    <property type="component" value="Chromosome 8"/>
</dbReference>
<dbReference type="InterPro" id="IPR003607">
    <property type="entry name" value="HD/PDEase_dom"/>
</dbReference>
<feature type="non-terminal residue" evidence="4">
    <location>
        <position position="575"/>
    </location>
</feature>
<evidence type="ECO:0000313" key="5">
    <source>
        <dbReference type="Proteomes" id="UP001164746"/>
    </source>
</evidence>
<evidence type="ECO:0000259" key="3">
    <source>
        <dbReference type="PROSITE" id="PS51831"/>
    </source>
</evidence>
<dbReference type="CDD" id="cd00077">
    <property type="entry name" value="HDc"/>
    <property type="match status" value="1"/>
</dbReference>
<evidence type="ECO:0000313" key="4">
    <source>
        <dbReference type="EMBL" id="WAR11729.1"/>
    </source>
</evidence>
<dbReference type="PANTHER" id="PTHR11373:SF4">
    <property type="entry name" value="DEOXYNUCLEOSIDE TRIPHOSPHATE TRIPHOSPHOHYDROLASE SAMHD1"/>
    <property type="match status" value="1"/>
</dbReference>
<reference evidence="4" key="1">
    <citation type="submission" date="2022-11" db="EMBL/GenBank/DDBJ databases">
        <title>Centuries of genome instability and evolution in soft-shell clam transmissible cancer (bioRxiv).</title>
        <authorList>
            <person name="Hart S.F.M."/>
            <person name="Yonemitsu M.A."/>
            <person name="Giersch R.M."/>
            <person name="Beal B.F."/>
            <person name="Arriagada G."/>
            <person name="Davis B.W."/>
            <person name="Ostrander E.A."/>
            <person name="Goff S.P."/>
            <person name="Metzger M.J."/>
        </authorList>
    </citation>
    <scope>NUCLEOTIDE SEQUENCE</scope>
    <source>
        <strain evidence="4">MELC-2E11</strain>
        <tissue evidence="4">Siphon/mantle</tissue>
    </source>
</reference>
<gene>
    <name evidence="4" type="ORF">MAR_025909</name>
</gene>
<dbReference type="SMART" id="SM00471">
    <property type="entry name" value="HDc"/>
    <property type="match status" value="1"/>
</dbReference>
<organism evidence="4 5">
    <name type="scientific">Mya arenaria</name>
    <name type="common">Soft-shell clam</name>
    <dbReference type="NCBI Taxonomy" id="6604"/>
    <lineage>
        <taxon>Eukaryota</taxon>
        <taxon>Metazoa</taxon>
        <taxon>Spiralia</taxon>
        <taxon>Lophotrochozoa</taxon>
        <taxon>Mollusca</taxon>
        <taxon>Bivalvia</taxon>
        <taxon>Autobranchia</taxon>
        <taxon>Heteroconchia</taxon>
        <taxon>Euheterodonta</taxon>
        <taxon>Imparidentia</taxon>
        <taxon>Neoheterodontei</taxon>
        <taxon>Myida</taxon>
        <taxon>Myoidea</taxon>
        <taxon>Myidae</taxon>
        <taxon>Mya</taxon>
    </lineage>
</organism>
<dbReference type="EMBL" id="CP111019">
    <property type="protein sequence ID" value="WAR11729.1"/>
    <property type="molecule type" value="Genomic_DNA"/>
</dbReference>